<evidence type="ECO:0000313" key="3">
    <source>
        <dbReference type="Proteomes" id="UP000192743"/>
    </source>
</evidence>
<dbReference type="Proteomes" id="UP000192743">
    <property type="component" value="Chromosome"/>
</dbReference>
<dbReference type="PANTHER" id="PTHR22683:SF41">
    <property type="entry name" value="DNA TRANSLOCASE FTSK"/>
    <property type="match status" value="1"/>
</dbReference>
<dbReference type="SUPFAM" id="SSF46785">
    <property type="entry name" value="Winged helix' DNA-binding domain"/>
    <property type="match status" value="1"/>
</dbReference>
<sequence>MSGKYISDEVAEKHYEEAKEFVITMQAASVTMMQRRFRIGYTSAAKIIDRLEENGIIGPYEGSKPRKILVQK</sequence>
<evidence type="ECO:0000259" key="1">
    <source>
        <dbReference type="SMART" id="SM00843"/>
    </source>
</evidence>
<dbReference type="EMBL" id="CP015250">
    <property type="protein sequence ID" value="AOM08928.1"/>
    <property type="molecule type" value="Genomic_DNA"/>
</dbReference>
<name>A0A9W3X709_BACTU</name>
<dbReference type="InterPro" id="IPR036390">
    <property type="entry name" value="WH_DNA-bd_sf"/>
</dbReference>
<dbReference type="InterPro" id="IPR018541">
    <property type="entry name" value="Ftsk_gamma"/>
</dbReference>
<dbReference type="SMART" id="SM00843">
    <property type="entry name" value="Ftsk_gamma"/>
    <property type="match status" value="1"/>
</dbReference>
<dbReference type="InterPro" id="IPR036388">
    <property type="entry name" value="WH-like_DNA-bd_sf"/>
</dbReference>
<dbReference type="Gene3D" id="1.10.10.10">
    <property type="entry name" value="Winged helix-like DNA-binding domain superfamily/Winged helix DNA-binding domain"/>
    <property type="match status" value="1"/>
</dbReference>
<protein>
    <submittedName>
        <fullName evidence="2">Ftsk gamma domain protein</fullName>
    </submittedName>
</protein>
<accession>A0A9W3X709</accession>
<dbReference type="PANTHER" id="PTHR22683">
    <property type="entry name" value="SPORULATION PROTEIN RELATED"/>
    <property type="match status" value="1"/>
</dbReference>
<organism evidence="2 3">
    <name type="scientific">Bacillus thuringiensis Bt18247</name>
    <dbReference type="NCBI Taxonomy" id="1423143"/>
    <lineage>
        <taxon>Bacteria</taxon>
        <taxon>Bacillati</taxon>
        <taxon>Bacillota</taxon>
        <taxon>Bacilli</taxon>
        <taxon>Bacillales</taxon>
        <taxon>Bacillaceae</taxon>
        <taxon>Bacillus</taxon>
        <taxon>Bacillus cereus group</taxon>
    </lineage>
</organism>
<evidence type="ECO:0000313" key="2">
    <source>
        <dbReference type="EMBL" id="AOM08928.1"/>
    </source>
</evidence>
<dbReference type="Pfam" id="PF09397">
    <property type="entry name" value="FtsK_gamma"/>
    <property type="match status" value="1"/>
</dbReference>
<dbReference type="AlphaFoldDB" id="A0A9W3X709"/>
<feature type="domain" description="FtsK gamma" evidence="1">
    <location>
        <begin position="8"/>
        <end position="72"/>
    </location>
</feature>
<gene>
    <name evidence="2" type="ORF">BTI247_04750</name>
</gene>
<reference evidence="2 3" key="1">
    <citation type="submission" date="2016-02" db="EMBL/GenBank/DDBJ databases">
        <title>Comparative analysis of three nematocidal Bacillus thuringiensis strains.</title>
        <authorList>
            <person name="Hollensteiner J."/>
            <person name="Kloesener M."/>
            <person name="Bunk B."/>
            <person name="Sproeer C."/>
            <person name="Rosenstiel P."/>
            <person name="Schulte-Iserlohe R."/>
            <person name="Schulenburg H."/>
            <person name="Liesegang H."/>
        </authorList>
    </citation>
    <scope>NUCLEOTIDE SEQUENCE [LARGE SCALE GENOMIC DNA]</scope>
    <source>
        <strain evidence="2 3">Bt18247</strain>
    </source>
</reference>
<proteinExistence type="predicted"/>
<dbReference type="InterPro" id="IPR050206">
    <property type="entry name" value="FtsK/SpoIIIE/SftA"/>
</dbReference>